<evidence type="ECO:0000313" key="2">
    <source>
        <dbReference type="EMBL" id="KAJ7759962.1"/>
    </source>
</evidence>
<gene>
    <name evidence="2" type="ORF">B0H16DRAFT_1533203</name>
</gene>
<sequence>MVSLLLITTLFTALLSSAADQHWYNRNRDTVQKIYDLTVFPANAAIITGGASAVPAGLFNENATGRVTPIGEFFGFQDSIEYFFGLAPLPDSIPPNGAFTNATLVEFTSGCPEVAASTAYLTLSTINPDNSTGPFITALKQITFWRFDDEGAVLKYDAWIPDLDLFTALLKGVDPYTPTAMNNTIQQICALQAQTCVGNNTVYDGIPNCVQILAAKTFGRSDETWGDNVVCRMIHVLLTKFRPEVHCPHVGPTGGGKCIDVAYNDVYFNDQFLFNAQLGQPFTCQNMGMD</sequence>
<evidence type="ECO:0000313" key="3">
    <source>
        <dbReference type="Proteomes" id="UP001215598"/>
    </source>
</evidence>
<dbReference type="EMBL" id="JARKIB010000038">
    <property type="protein sequence ID" value="KAJ7759962.1"/>
    <property type="molecule type" value="Genomic_DNA"/>
</dbReference>
<accession>A0AAD7J950</accession>
<dbReference type="AlphaFoldDB" id="A0AAD7J950"/>
<name>A0AAD7J950_9AGAR</name>
<keyword evidence="3" id="KW-1185">Reference proteome</keyword>
<protein>
    <submittedName>
        <fullName evidence="2">Uncharacterized protein</fullName>
    </submittedName>
</protein>
<feature type="signal peptide" evidence="1">
    <location>
        <begin position="1"/>
        <end position="19"/>
    </location>
</feature>
<feature type="chain" id="PRO_5042205067" evidence="1">
    <location>
        <begin position="20"/>
        <end position="290"/>
    </location>
</feature>
<keyword evidence="1" id="KW-0732">Signal</keyword>
<comment type="caution">
    <text evidence="2">The sequence shown here is derived from an EMBL/GenBank/DDBJ whole genome shotgun (WGS) entry which is preliminary data.</text>
</comment>
<evidence type="ECO:0000256" key="1">
    <source>
        <dbReference type="SAM" id="SignalP"/>
    </source>
</evidence>
<reference evidence="2" key="1">
    <citation type="submission" date="2023-03" db="EMBL/GenBank/DDBJ databases">
        <title>Massive genome expansion in bonnet fungi (Mycena s.s.) driven by repeated elements and novel gene families across ecological guilds.</title>
        <authorList>
            <consortium name="Lawrence Berkeley National Laboratory"/>
            <person name="Harder C.B."/>
            <person name="Miyauchi S."/>
            <person name="Viragh M."/>
            <person name="Kuo A."/>
            <person name="Thoen E."/>
            <person name="Andreopoulos B."/>
            <person name="Lu D."/>
            <person name="Skrede I."/>
            <person name="Drula E."/>
            <person name="Henrissat B."/>
            <person name="Morin E."/>
            <person name="Kohler A."/>
            <person name="Barry K."/>
            <person name="LaButti K."/>
            <person name="Morin E."/>
            <person name="Salamov A."/>
            <person name="Lipzen A."/>
            <person name="Mereny Z."/>
            <person name="Hegedus B."/>
            <person name="Baldrian P."/>
            <person name="Stursova M."/>
            <person name="Weitz H."/>
            <person name="Taylor A."/>
            <person name="Grigoriev I.V."/>
            <person name="Nagy L.G."/>
            <person name="Martin F."/>
            <person name="Kauserud H."/>
        </authorList>
    </citation>
    <scope>NUCLEOTIDE SEQUENCE</scope>
    <source>
        <strain evidence="2">CBHHK182m</strain>
    </source>
</reference>
<organism evidence="2 3">
    <name type="scientific">Mycena metata</name>
    <dbReference type="NCBI Taxonomy" id="1033252"/>
    <lineage>
        <taxon>Eukaryota</taxon>
        <taxon>Fungi</taxon>
        <taxon>Dikarya</taxon>
        <taxon>Basidiomycota</taxon>
        <taxon>Agaricomycotina</taxon>
        <taxon>Agaricomycetes</taxon>
        <taxon>Agaricomycetidae</taxon>
        <taxon>Agaricales</taxon>
        <taxon>Marasmiineae</taxon>
        <taxon>Mycenaceae</taxon>
        <taxon>Mycena</taxon>
    </lineage>
</organism>
<dbReference type="Proteomes" id="UP001215598">
    <property type="component" value="Unassembled WGS sequence"/>
</dbReference>
<proteinExistence type="predicted"/>